<dbReference type="Proteomes" id="UP000198881">
    <property type="component" value="Unassembled WGS sequence"/>
</dbReference>
<dbReference type="GO" id="GO:0009303">
    <property type="term" value="P:rRNA transcription"/>
    <property type="evidence" value="ECO:0007669"/>
    <property type="project" value="TreeGrafter"/>
</dbReference>
<name>A0A1I7MSU5_9MICC</name>
<dbReference type="InterPro" id="IPR003711">
    <property type="entry name" value="CarD-like/TRCF_RID"/>
</dbReference>
<proteinExistence type="predicted"/>
<evidence type="ECO:0000313" key="3">
    <source>
        <dbReference type="Proteomes" id="UP000198881"/>
    </source>
</evidence>
<dbReference type="EMBL" id="FPCG01000017">
    <property type="protein sequence ID" value="SFV24994.1"/>
    <property type="molecule type" value="Genomic_DNA"/>
</dbReference>
<protein>
    <submittedName>
        <fullName evidence="2">Transcriptional regulator, CarD family</fullName>
    </submittedName>
</protein>
<dbReference type="InterPro" id="IPR036101">
    <property type="entry name" value="CarD-like/TRCF_RID_sf"/>
</dbReference>
<reference evidence="2 3" key="1">
    <citation type="submission" date="2016-10" db="EMBL/GenBank/DDBJ databases">
        <authorList>
            <person name="de Groot N.N."/>
        </authorList>
    </citation>
    <scope>NUCLEOTIDE SEQUENCE [LARGE SCALE GENOMIC DNA]</scope>
    <source>
        <strain evidence="2 3">CGMCC 1.7054</strain>
    </source>
</reference>
<dbReference type="InterPro" id="IPR048792">
    <property type="entry name" value="CarD_C"/>
</dbReference>
<accession>A0A1I7MSU5</accession>
<dbReference type="Gene3D" id="2.40.10.170">
    <property type="match status" value="1"/>
</dbReference>
<dbReference type="PANTHER" id="PTHR38447:SF1">
    <property type="entry name" value="RNA POLYMERASE-BINDING TRANSCRIPTION FACTOR CARD"/>
    <property type="match status" value="1"/>
</dbReference>
<dbReference type="SMART" id="SM01058">
    <property type="entry name" value="CarD_TRCF"/>
    <property type="match status" value="1"/>
</dbReference>
<dbReference type="Pfam" id="PF02559">
    <property type="entry name" value="CarD_TRCF_RID"/>
    <property type="match status" value="1"/>
</dbReference>
<dbReference type="Pfam" id="PF21095">
    <property type="entry name" value="CarD_C"/>
    <property type="match status" value="1"/>
</dbReference>
<dbReference type="OrthoDB" id="9786074at2"/>
<dbReference type="STRING" id="574650.SAMN04487966_1177"/>
<dbReference type="InterPro" id="IPR042215">
    <property type="entry name" value="CarD-like_C"/>
</dbReference>
<dbReference type="InterPro" id="IPR052531">
    <property type="entry name" value="CarD-like_regulator"/>
</dbReference>
<dbReference type="AlphaFoldDB" id="A0A1I7MSU5"/>
<dbReference type="PANTHER" id="PTHR38447">
    <property type="entry name" value="TRANSCRIPTION FACTOR YDEB-RELATED"/>
    <property type="match status" value="1"/>
</dbReference>
<sequence length="160" mass="17823">MVFKVGETVVYPHHGAARIDEIKTRTVRGQERTYLRLAIIQGDLTIEVPAENVELVGMRDVVSAEGLERVYDVLRQDEIDEPTNWSRRFKANGEKLASGDVLRVSEVVRDLSRRGQDKHLSAGEKSMLAKARGVLVSELALARKTSEEEAGRLLDEVLAA</sequence>
<evidence type="ECO:0000313" key="2">
    <source>
        <dbReference type="EMBL" id="SFV24994.1"/>
    </source>
</evidence>
<feature type="domain" description="CarD-like/TRCF RNAP-interacting" evidence="1">
    <location>
        <begin position="2"/>
        <end position="112"/>
    </location>
</feature>
<dbReference type="RefSeq" id="WP_091699560.1">
    <property type="nucleotide sequence ID" value="NZ_FPCG01000017.1"/>
</dbReference>
<gene>
    <name evidence="2" type="ORF">SAMN04487966_1177</name>
</gene>
<evidence type="ECO:0000259" key="1">
    <source>
        <dbReference type="SMART" id="SM01058"/>
    </source>
</evidence>
<keyword evidence="3" id="KW-1185">Reference proteome</keyword>
<organism evidence="2 3">
    <name type="scientific">Micrococcus terreus</name>
    <dbReference type="NCBI Taxonomy" id="574650"/>
    <lineage>
        <taxon>Bacteria</taxon>
        <taxon>Bacillati</taxon>
        <taxon>Actinomycetota</taxon>
        <taxon>Actinomycetes</taxon>
        <taxon>Micrococcales</taxon>
        <taxon>Micrococcaceae</taxon>
        <taxon>Micrococcus</taxon>
    </lineage>
</organism>
<dbReference type="SUPFAM" id="SSF141259">
    <property type="entry name" value="CarD-like"/>
    <property type="match status" value="1"/>
</dbReference>
<dbReference type="Gene3D" id="1.20.58.1290">
    <property type="entry name" value="CarD-like, C-terminal domain"/>
    <property type="match status" value="1"/>
</dbReference>